<evidence type="ECO:0000313" key="5">
    <source>
        <dbReference type="EMBL" id="SDX81888.1"/>
    </source>
</evidence>
<dbReference type="RefSeq" id="WP_093106590.1">
    <property type="nucleotide sequence ID" value="NZ_FNOS01000003.1"/>
</dbReference>
<dbReference type="PROSITE" id="PS50949">
    <property type="entry name" value="HTH_GNTR"/>
    <property type="match status" value="1"/>
</dbReference>
<feature type="domain" description="HTH gntR-type" evidence="4">
    <location>
        <begin position="8"/>
        <end position="76"/>
    </location>
</feature>
<dbReference type="PRINTS" id="PR00035">
    <property type="entry name" value="HTHGNTR"/>
</dbReference>
<sequence>MLNKESPLPMYYQIEEDLKRKIESGIYNYGEAIPSERELSETYEVSRMTVRQAISNMVRNRILYREKGRGTFVAEEKFEQPLQGVTSFSEDMKRRGLTPHNELLIFEKQEPDETTKDILQLKDEEVYYLKRIRYADEEPMAIEETFIPVHLFPELDADRLEGVSFYEYIETKTELSIERARQTIEAGTAVFEEAEPLSIEEGDAILRIERLGYLSAGVPFERNTSIYRSDRYKFISDMQREK</sequence>
<accession>A0A1H3EUX0</accession>
<evidence type="ECO:0000256" key="1">
    <source>
        <dbReference type="ARBA" id="ARBA00023015"/>
    </source>
</evidence>
<dbReference type="InterPro" id="IPR011663">
    <property type="entry name" value="UTRA"/>
</dbReference>
<dbReference type="EMBL" id="FNOS01000003">
    <property type="protein sequence ID" value="SDX81888.1"/>
    <property type="molecule type" value="Genomic_DNA"/>
</dbReference>
<evidence type="ECO:0000256" key="2">
    <source>
        <dbReference type="ARBA" id="ARBA00023125"/>
    </source>
</evidence>
<evidence type="ECO:0000256" key="3">
    <source>
        <dbReference type="ARBA" id="ARBA00023163"/>
    </source>
</evidence>
<protein>
    <submittedName>
        <fullName evidence="5">GntR family transcriptional regulator</fullName>
    </submittedName>
</protein>
<dbReference type="InterPro" id="IPR036388">
    <property type="entry name" value="WH-like_DNA-bd_sf"/>
</dbReference>
<keyword evidence="2" id="KW-0238">DNA-binding</keyword>
<dbReference type="PANTHER" id="PTHR44846:SF1">
    <property type="entry name" value="MANNOSYL-D-GLYCERATE TRANSPORT_METABOLISM SYSTEM REPRESSOR MNGR-RELATED"/>
    <property type="match status" value="1"/>
</dbReference>
<keyword evidence="6" id="KW-1185">Reference proteome</keyword>
<organism evidence="5 6">
    <name type="scientific">Salimicrobium album</name>
    <dbReference type="NCBI Taxonomy" id="50717"/>
    <lineage>
        <taxon>Bacteria</taxon>
        <taxon>Bacillati</taxon>
        <taxon>Bacillota</taxon>
        <taxon>Bacilli</taxon>
        <taxon>Bacillales</taxon>
        <taxon>Bacillaceae</taxon>
        <taxon>Salimicrobium</taxon>
    </lineage>
</organism>
<evidence type="ECO:0000313" key="6">
    <source>
        <dbReference type="Proteomes" id="UP000198647"/>
    </source>
</evidence>
<dbReference type="InterPro" id="IPR036390">
    <property type="entry name" value="WH_DNA-bd_sf"/>
</dbReference>
<dbReference type="Gene3D" id="3.40.1410.10">
    <property type="entry name" value="Chorismate lyase-like"/>
    <property type="match status" value="1"/>
</dbReference>
<dbReference type="Proteomes" id="UP000198647">
    <property type="component" value="Unassembled WGS sequence"/>
</dbReference>
<comment type="caution">
    <text evidence="5">The sequence shown here is derived from an EMBL/GenBank/DDBJ whole genome shotgun (WGS) entry which is preliminary data.</text>
</comment>
<keyword evidence="1" id="KW-0805">Transcription regulation</keyword>
<dbReference type="InterPro" id="IPR000524">
    <property type="entry name" value="Tscrpt_reg_HTH_GntR"/>
</dbReference>
<dbReference type="SUPFAM" id="SSF46785">
    <property type="entry name" value="Winged helix' DNA-binding domain"/>
    <property type="match status" value="1"/>
</dbReference>
<evidence type="ECO:0000259" key="4">
    <source>
        <dbReference type="PROSITE" id="PS50949"/>
    </source>
</evidence>
<dbReference type="InterPro" id="IPR050679">
    <property type="entry name" value="Bact_HTH_transcr_reg"/>
</dbReference>
<dbReference type="Gene3D" id="1.10.10.10">
    <property type="entry name" value="Winged helix-like DNA-binding domain superfamily/Winged helix DNA-binding domain"/>
    <property type="match status" value="1"/>
</dbReference>
<keyword evidence="3" id="KW-0804">Transcription</keyword>
<proteinExistence type="predicted"/>
<dbReference type="PANTHER" id="PTHR44846">
    <property type="entry name" value="MANNOSYL-D-GLYCERATE TRANSPORT/METABOLISM SYSTEM REPRESSOR MNGR-RELATED"/>
    <property type="match status" value="1"/>
</dbReference>
<reference evidence="5 6" key="1">
    <citation type="submission" date="2016-10" db="EMBL/GenBank/DDBJ databases">
        <authorList>
            <person name="Varghese N."/>
            <person name="Submissions S."/>
        </authorList>
    </citation>
    <scope>NUCLEOTIDE SEQUENCE [LARGE SCALE GENOMIC DNA]</scope>
    <source>
        <strain evidence="5 6">DSM 20748</strain>
    </source>
</reference>
<dbReference type="SMART" id="SM00866">
    <property type="entry name" value="UTRA"/>
    <property type="match status" value="1"/>
</dbReference>
<dbReference type="SMART" id="SM00345">
    <property type="entry name" value="HTH_GNTR"/>
    <property type="match status" value="1"/>
</dbReference>
<gene>
    <name evidence="5" type="ORF">SAMN04488081_1374</name>
</gene>
<dbReference type="Pfam" id="PF00392">
    <property type="entry name" value="GntR"/>
    <property type="match status" value="1"/>
</dbReference>
<name>A0A1H3EUX0_9BACI</name>
<dbReference type="Pfam" id="PF07702">
    <property type="entry name" value="UTRA"/>
    <property type="match status" value="1"/>
</dbReference>
<dbReference type="CDD" id="cd07377">
    <property type="entry name" value="WHTH_GntR"/>
    <property type="match status" value="1"/>
</dbReference>
<dbReference type="SUPFAM" id="SSF64288">
    <property type="entry name" value="Chorismate lyase-like"/>
    <property type="match status" value="1"/>
</dbReference>
<dbReference type="InterPro" id="IPR028978">
    <property type="entry name" value="Chorismate_lyase_/UTRA_dom_sf"/>
</dbReference>